<comment type="subcellular location">
    <subcellularLocation>
        <location evidence="1">Membrane</location>
        <topology evidence="1">Multi-pass membrane protein</topology>
    </subcellularLocation>
</comment>
<keyword evidence="4 6" id="KW-1133">Transmembrane helix</keyword>
<name>A0A6A3BY48_HIBSY</name>
<keyword evidence="8" id="KW-1185">Reference proteome</keyword>
<feature type="transmembrane region" description="Helical" evidence="6">
    <location>
        <begin position="273"/>
        <end position="293"/>
    </location>
</feature>
<dbReference type="Pfam" id="PF07690">
    <property type="entry name" value="MFS_1"/>
    <property type="match status" value="1"/>
</dbReference>
<protein>
    <recommendedName>
        <fullName evidence="9">Protein ZINC INDUCED FACILITATOR-LIKE 1</fullName>
    </recommendedName>
</protein>
<dbReference type="InterPro" id="IPR011701">
    <property type="entry name" value="MFS"/>
</dbReference>
<dbReference type="GO" id="GO:0005886">
    <property type="term" value="C:plasma membrane"/>
    <property type="evidence" value="ECO:0007669"/>
    <property type="project" value="TreeGrafter"/>
</dbReference>
<dbReference type="SUPFAM" id="SSF103473">
    <property type="entry name" value="MFS general substrate transporter"/>
    <property type="match status" value="1"/>
</dbReference>
<feature type="transmembrane region" description="Helical" evidence="6">
    <location>
        <begin position="152"/>
        <end position="177"/>
    </location>
</feature>
<evidence type="ECO:0000256" key="3">
    <source>
        <dbReference type="ARBA" id="ARBA00022692"/>
    </source>
</evidence>
<evidence type="ECO:0000313" key="8">
    <source>
        <dbReference type="Proteomes" id="UP000436088"/>
    </source>
</evidence>
<comment type="caution">
    <text evidence="7">The sequence shown here is derived from an EMBL/GenBank/DDBJ whole genome shotgun (WGS) entry which is preliminary data.</text>
</comment>
<dbReference type="InterPro" id="IPR036259">
    <property type="entry name" value="MFS_trans_sf"/>
</dbReference>
<dbReference type="AlphaFoldDB" id="A0A6A3BY48"/>
<feature type="transmembrane region" description="Helical" evidence="6">
    <location>
        <begin position="39"/>
        <end position="63"/>
    </location>
</feature>
<dbReference type="GO" id="GO:0022821">
    <property type="term" value="F:solute:potassium antiporter activity"/>
    <property type="evidence" value="ECO:0007669"/>
    <property type="project" value="TreeGrafter"/>
</dbReference>
<gene>
    <name evidence="7" type="ORF">F3Y22_tig00015498pilonHSYRG00028</name>
</gene>
<evidence type="ECO:0000256" key="6">
    <source>
        <dbReference type="SAM" id="Phobius"/>
    </source>
</evidence>
<dbReference type="CDD" id="cd17330">
    <property type="entry name" value="MFS_SLC46_TetA_like"/>
    <property type="match status" value="1"/>
</dbReference>
<evidence type="ECO:0000313" key="7">
    <source>
        <dbReference type="EMBL" id="KAE8721555.1"/>
    </source>
</evidence>
<dbReference type="GO" id="GO:0009705">
    <property type="term" value="C:plant-type vacuole membrane"/>
    <property type="evidence" value="ECO:0007669"/>
    <property type="project" value="TreeGrafter"/>
</dbReference>
<keyword evidence="3 6" id="KW-0812">Transmembrane</keyword>
<dbReference type="PANTHER" id="PTHR23504">
    <property type="entry name" value="MAJOR FACILITATOR SUPERFAMILY DOMAIN-CONTAINING PROTEIN 10"/>
    <property type="match status" value="1"/>
</dbReference>
<evidence type="ECO:0008006" key="9">
    <source>
        <dbReference type="Google" id="ProtNLM"/>
    </source>
</evidence>
<feature type="transmembrane region" description="Helical" evidence="6">
    <location>
        <begin position="313"/>
        <end position="332"/>
    </location>
</feature>
<keyword evidence="2" id="KW-0813">Transport</keyword>
<dbReference type="GO" id="GO:0090333">
    <property type="term" value="P:regulation of stomatal closure"/>
    <property type="evidence" value="ECO:0007669"/>
    <property type="project" value="TreeGrafter"/>
</dbReference>
<organism evidence="7 8">
    <name type="scientific">Hibiscus syriacus</name>
    <name type="common">Rose of Sharon</name>
    <dbReference type="NCBI Taxonomy" id="106335"/>
    <lineage>
        <taxon>Eukaryota</taxon>
        <taxon>Viridiplantae</taxon>
        <taxon>Streptophyta</taxon>
        <taxon>Embryophyta</taxon>
        <taxon>Tracheophyta</taxon>
        <taxon>Spermatophyta</taxon>
        <taxon>Magnoliopsida</taxon>
        <taxon>eudicotyledons</taxon>
        <taxon>Gunneridae</taxon>
        <taxon>Pentapetalae</taxon>
        <taxon>rosids</taxon>
        <taxon>malvids</taxon>
        <taxon>Malvales</taxon>
        <taxon>Malvaceae</taxon>
        <taxon>Malvoideae</taxon>
        <taxon>Hibiscus</taxon>
    </lineage>
</organism>
<evidence type="ECO:0000256" key="2">
    <source>
        <dbReference type="ARBA" id="ARBA00022448"/>
    </source>
</evidence>
<reference evidence="7" key="1">
    <citation type="submission" date="2019-09" db="EMBL/GenBank/DDBJ databases">
        <title>Draft genome information of white flower Hibiscus syriacus.</title>
        <authorList>
            <person name="Kim Y.-M."/>
        </authorList>
    </citation>
    <scope>NUCLEOTIDE SEQUENCE [LARGE SCALE GENOMIC DNA]</scope>
    <source>
        <strain evidence="7">YM2019G1</strain>
    </source>
</reference>
<evidence type="ECO:0000256" key="5">
    <source>
        <dbReference type="ARBA" id="ARBA00023136"/>
    </source>
</evidence>
<feature type="transmembrane region" description="Helical" evidence="6">
    <location>
        <begin position="369"/>
        <end position="392"/>
    </location>
</feature>
<evidence type="ECO:0000256" key="4">
    <source>
        <dbReference type="ARBA" id="ARBA00022989"/>
    </source>
</evidence>
<dbReference type="EMBL" id="VEPZ02000616">
    <property type="protein sequence ID" value="KAE8721555.1"/>
    <property type="molecule type" value="Genomic_DNA"/>
</dbReference>
<evidence type="ECO:0000256" key="1">
    <source>
        <dbReference type="ARBA" id="ARBA00004141"/>
    </source>
</evidence>
<keyword evidence="5 6" id="KW-0472">Membrane</keyword>
<accession>A0A6A3BY48</accession>
<dbReference type="Proteomes" id="UP000436088">
    <property type="component" value="Unassembled WGS sequence"/>
</dbReference>
<feature type="transmembrane region" description="Helical" evidence="6">
    <location>
        <begin position="344"/>
        <end position="363"/>
    </location>
</feature>
<proteinExistence type="predicted"/>
<dbReference type="Gene3D" id="1.20.1250.20">
    <property type="entry name" value="MFS general substrate transporter like domains"/>
    <property type="match status" value="1"/>
</dbReference>
<sequence>MAEEYSVPLLKKKYYKNCPGCKVDQMKESRHGIPFRELFSIWIVVLCTALPISSLFPFLYFMIRDFHLAKREEDIGSYAGYVGSAFMLGRALTSVLWGILGTISVVIFNTLFGLSVNFWMAVISRFLLGSMNGLLGPIKAYAVEIFQTEYQALALSSVSTAWGIGLIIGPALGGYLAQAEKYPNIFPKGSLFERFPYFLPCLIISLFALAITIATFWLPETLHKHEEKDRFPDDSYDALEAATHDFNTKEITEKEEGKESTSLLRNWPLMSSIIVYCVFSLHDMAYSEIFSLWAVSPRRLGGLSYSTEDVGQVLAITGFSLLVFQFFTYPYVERMLGPVLVARIASLLSIPLLQSYSCMVLMSGFALGLAINCASILKSLFSVSIVTGLFILQNQAVVSLHSGLFVLL</sequence>
<dbReference type="PANTHER" id="PTHR23504:SF114">
    <property type="entry name" value="PROTEIN ZINC INDUCED FACILITATOR-LIKE 1"/>
    <property type="match status" value="1"/>
</dbReference>
<feature type="transmembrane region" description="Helical" evidence="6">
    <location>
        <begin position="197"/>
        <end position="218"/>
    </location>
</feature>